<sequence length="2184" mass="222668">MALRLTGSTVARRNGTAMRSTRLVRPLSPRFRAGLAAAATVALVALSLPFAATSASAAASDPQTIVVKVGSVRGTSSVGSLSGVTLELRNGTSEPTTAVGQPWSTCTSDASGNCTFTVPNSGSGGANNGKQFWVTQVSAPSDYYLNPALITGDGTNSGANRFASTPYSYRTPALSGSGTITLPATTGMPSSTTVGIAPNTFTSNTSDRYKTGGIVPVSQANNRYQTTCQDGLKVAILFDLSTSMTSNNNEGINGARTAGKAFVNSLIGTGSQVALYTFGTNAPKNTSASGKNYPTLTTVTSSSATTLNGYIDAYTASDINYTNWDRGLWQLAQASDTFDIAVVLTDGNPTVYGANPSNPSSPVWTNNRHVEEAIFSANALKNKGTQMLTFGVGEGISAVTGQNLRAVSGTQEWTGTGSIANYDYAKTNDWALVASQLKALAAGLTCKVPITVTKTEELLNGTSQLGQGWSFSASETGPGSLTGAASQTTGSNGQASWSLNFTSATDAGTVTITETIKNSGWQLKSVVCTNNGSPFYSGTSLSFELPNLTLGDNIACAVTNQQVQASVKVDKSWVVNGTTYANGAQIPSSLAAQLTLGGSAQAWGATKENLLVGSTTTITESMSGTPSLCTVTSQRLNGPGATNVDLSASKTFTTPALAAGLTTYTVTNTVDCRSELTLVKHVTNNDGGTATSAAWSLSYGGTSVASGTTSTVAAGSYALAESSVAGYAPRASNPIVCSEGLSGSTVTVPIAASVTCTFYNDDIAPTLKLVKVVEGAAGVAPTNWTLSAKQGLTTVVTGNGSTAVTPVKANTDYVLSESPNNFPSAADFEASDWSCVINGGSPVTLQGGALPRLALDDDAVCTIVNSPIAATPEIVKSVAPLQQNADGTWTITYTVAVTNPSLYGPITYDLADTLAFGGTITTTASATGPSPQAATWNGVDNVVLGDDVTLAANSTHTYTVVAQASVPNGAPTSVTACPTGEGNGGFLNRATLTVDGVDYTDDACATPVTPTFSKNAGTATSNGDGTWTLTYTLTATNGSSIPLYYDLVDDPAATLPAGVTIVSGSASNGSEWNPLTSTTVADDEPLAANSSTAYTITLVVDIAPTVTSSALDCTVDGQGLLNSASLTSGNQVLTDDACLTIPVPTIVHDKTVTSTSQNSDGTWTIVYDVLVKNTGTVPGRYDLADELHVAVPDTITVVSASADGVPTWNGDTETTLTTGRLIAPGESNWQHYTITVVASVAAGATGTPATLCESQGGSNGFLNTASLTVAGVTTDDSACSSPSAPAFTKVIVGSESTGAGTWDVTYLLTVDNTAPAAKTAYYTLTDVPGFSSELAINGYTVTETSADPTVDHAWNGGNIISTPRAIASGSTDTFRVVISVTVPAGLGDDVLTCAEDGALGHGFQNTASIVVGNDTITAEDCGDITESAVPSIAKSIVDGWPKQLANGTWEIAYDVTVSSDSDLDATYDLTDELGFGSGITVNSATIESSDVTPSASWNGSTATSVVTGQTIEAGDTHVYRVTVNASVAAAAYADRTEVCDPALVDDGGFLNTATLTSGKADPRTAADCDSPALPTIDKTVDPQTPPAHQADGSWVVTYLVTVTNDSALQLSYDLDDTLGFPETLTITDATATGPSGATIDGWDGRVDTELASGVSIPAGEDHVYTIAVTATPSSTFDLEDATCTGEPGRGFFNGAVLVSGGIPQSDEDCATIPLARLTLVKEVDNSAFVELDVPTDELGTTSDWVLSADGNVDIAGVSGADTVTSVLVPAGGYLLEEGRDLASDNELLTSYLPSEWTCDDGTITGATVTIAAGDDATCTIVNTATPVDLAITKTHDGAVPTDEDATYGYTFVVTNQGAIAATGVTVKDEIPATLSVDVDSVVKPAGWTVQLTSAVDGFGGVLTFSTDDAFPVDAIATFQFDVRTAAQLPRVGDDPTAAILDIVNTAIVGSDGVEATPEDNTSTEETPVKSIVVALEATCAKDAPYATWSVTPTNTGENTVGPVALIWWTEAAYAARDASIPASDTDAILADGASQVDVLPAPVDGWVNGVTVSGTQLWPGAAVDPDTGEGIAWPGWKKSADGTWVADPTGPFAEIAAKAVLEVRMNPSTASVEAYPATTAECNPGPPFEPPTLPEPPEKPTPPTTPSVPPVAPLLASTGMNLLGGVVVGAVLLIGGAVARRERS</sequence>
<dbReference type="SUPFAM" id="SSF53300">
    <property type="entry name" value="vWA-like"/>
    <property type="match status" value="1"/>
</dbReference>
<dbReference type="InterPro" id="IPR002035">
    <property type="entry name" value="VWF_A"/>
</dbReference>
<dbReference type="InterPro" id="IPR001434">
    <property type="entry name" value="OmcB-like_DUF11"/>
</dbReference>
<gene>
    <name evidence="4" type="ORF">M2152_001964</name>
</gene>
<evidence type="ECO:0000313" key="5">
    <source>
        <dbReference type="Proteomes" id="UP001160142"/>
    </source>
</evidence>
<dbReference type="Pfam" id="PF19403">
    <property type="entry name" value="SpaA_2"/>
    <property type="match status" value="3"/>
</dbReference>
<dbReference type="PROSITE" id="PS50234">
    <property type="entry name" value="VWFA"/>
    <property type="match status" value="1"/>
</dbReference>
<dbReference type="NCBIfam" id="TIGR01451">
    <property type="entry name" value="B_ant_repeat"/>
    <property type="match status" value="1"/>
</dbReference>
<dbReference type="Gene3D" id="3.40.50.410">
    <property type="entry name" value="von Willebrand factor, type A domain"/>
    <property type="match status" value="1"/>
</dbReference>
<proteinExistence type="predicted"/>
<feature type="region of interest" description="Disordered" evidence="1">
    <location>
        <begin position="2121"/>
        <end position="2150"/>
    </location>
</feature>
<dbReference type="InterPro" id="IPR055371">
    <property type="entry name" value="SpaA_PFL_dom_4"/>
</dbReference>
<keyword evidence="5" id="KW-1185">Reference proteome</keyword>
<feature type="transmembrane region" description="Helical" evidence="2">
    <location>
        <begin position="2154"/>
        <end position="2179"/>
    </location>
</feature>
<dbReference type="Pfam" id="PF01345">
    <property type="entry name" value="DUF11"/>
    <property type="match status" value="1"/>
</dbReference>
<accession>A0ABT6KRQ8</accession>
<organism evidence="4 5">
    <name type="scientific">Antiquaquibacter oligotrophicus</name>
    <dbReference type="NCBI Taxonomy" id="2880260"/>
    <lineage>
        <taxon>Bacteria</taxon>
        <taxon>Bacillati</taxon>
        <taxon>Actinomycetota</taxon>
        <taxon>Actinomycetes</taxon>
        <taxon>Micrococcales</taxon>
        <taxon>Microbacteriaceae</taxon>
        <taxon>Antiquaquibacter</taxon>
    </lineage>
</organism>
<evidence type="ECO:0000256" key="2">
    <source>
        <dbReference type="SAM" id="Phobius"/>
    </source>
</evidence>
<evidence type="ECO:0000259" key="3">
    <source>
        <dbReference type="PROSITE" id="PS50234"/>
    </source>
</evidence>
<feature type="domain" description="VWFA" evidence="3">
    <location>
        <begin position="233"/>
        <end position="437"/>
    </location>
</feature>
<name>A0ABT6KRQ8_9MICO</name>
<dbReference type="InterPro" id="IPR036465">
    <property type="entry name" value="vWFA_dom_sf"/>
</dbReference>
<evidence type="ECO:0000256" key="1">
    <source>
        <dbReference type="SAM" id="MobiDB-lite"/>
    </source>
</evidence>
<dbReference type="Proteomes" id="UP001160142">
    <property type="component" value="Unassembled WGS sequence"/>
</dbReference>
<feature type="compositionally biased region" description="Pro residues" evidence="1">
    <location>
        <begin position="2124"/>
        <end position="2150"/>
    </location>
</feature>
<dbReference type="CDD" id="cd00198">
    <property type="entry name" value="vWFA"/>
    <property type="match status" value="1"/>
</dbReference>
<keyword evidence="2" id="KW-0812">Transmembrane</keyword>
<reference evidence="4 5" key="1">
    <citation type="submission" date="2023-04" db="EMBL/GenBank/DDBJ databases">
        <title>Genome Encyclopedia of Bacteria and Archaea VI: Functional Genomics of Type Strains.</title>
        <authorList>
            <person name="Whitman W."/>
        </authorList>
    </citation>
    <scope>NUCLEOTIDE SEQUENCE [LARGE SCALE GENOMIC DNA]</scope>
    <source>
        <strain evidence="4 5">SG_E_30_P1</strain>
    </source>
</reference>
<dbReference type="InterPro" id="IPR047589">
    <property type="entry name" value="DUF11_rpt"/>
</dbReference>
<dbReference type="Pfam" id="PF24514">
    <property type="entry name" value="SpaA_4"/>
    <property type="match status" value="1"/>
</dbReference>
<evidence type="ECO:0000313" key="4">
    <source>
        <dbReference type="EMBL" id="MDH6181782.1"/>
    </source>
</evidence>
<dbReference type="InterPro" id="IPR045826">
    <property type="entry name" value="SpaA_PFL_dom_2"/>
</dbReference>
<dbReference type="SMART" id="SM00327">
    <property type="entry name" value="VWA"/>
    <property type="match status" value="1"/>
</dbReference>
<protein>
    <submittedName>
        <fullName evidence="4">Repeat protein (TIGR01451 family)</fullName>
    </submittedName>
</protein>
<comment type="caution">
    <text evidence="4">The sequence shown here is derived from an EMBL/GenBank/DDBJ whole genome shotgun (WGS) entry which is preliminary data.</text>
</comment>
<dbReference type="EMBL" id="JARXVQ010000001">
    <property type="protein sequence ID" value="MDH6181782.1"/>
    <property type="molecule type" value="Genomic_DNA"/>
</dbReference>
<keyword evidence="2" id="KW-0472">Membrane</keyword>
<keyword evidence="2" id="KW-1133">Transmembrane helix</keyword>